<feature type="domain" description="Nucleotide-diphospho-sugar transferase" evidence="1">
    <location>
        <begin position="6"/>
        <end position="78"/>
    </location>
</feature>
<dbReference type="EMBL" id="JAJAGQ010000009">
    <property type="protein sequence ID" value="KAJ8552866.1"/>
    <property type="molecule type" value="Genomic_DNA"/>
</dbReference>
<comment type="caution">
    <text evidence="2">The sequence shown here is derived from an EMBL/GenBank/DDBJ whole genome shotgun (WGS) entry which is preliminary data.</text>
</comment>
<dbReference type="Pfam" id="PF03407">
    <property type="entry name" value="Nucleotid_trans"/>
    <property type="match status" value="2"/>
</dbReference>
<reference evidence="3" key="1">
    <citation type="journal article" date="2023" name="Proc. Natl. Acad. Sci. U.S.A.">
        <title>Genomic and structural basis for evolution of tropane alkaloid biosynthesis.</title>
        <authorList>
            <person name="Wanga Y.-J."/>
            <person name="Taina T."/>
            <person name="Yua J.-Y."/>
            <person name="Lia J."/>
            <person name="Xua B."/>
            <person name="Chenc J."/>
            <person name="D'Auriad J.C."/>
            <person name="Huanga J.-P."/>
            <person name="Huanga S.-X."/>
        </authorList>
    </citation>
    <scope>NUCLEOTIDE SEQUENCE [LARGE SCALE GENOMIC DNA]</scope>
    <source>
        <strain evidence="3">cv. KIB-2019</strain>
    </source>
</reference>
<proteinExistence type="predicted"/>
<evidence type="ECO:0000313" key="3">
    <source>
        <dbReference type="Proteomes" id="UP001152561"/>
    </source>
</evidence>
<name>A0A9Q1M9E3_9SOLA</name>
<dbReference type="InterPro" id="IPR044821">
    <property type="entry name" value="At1g28695/At4g15970-like"/>
</dbReference>
<gene>
    <name evidence="2" type="ORF">K7X08_020259</name>
</gene>
<organism evidence="2 3">
    <name type="scientific">Anisodus acutangulus</name>
    <dbReference type="NCBI Taxonomy" id="402998"/>
    <lineage>
        <taxon>Eukaryota</taxon>
        <taxon>Viridiplantae</taxon>
        <taxon>Streptophyta</taxon>
        <taxon>Embryophyta</taxon>
        <taxon>Tracheophyta</taxon>
        <taxon>Spermatophyta</taxon>
        <taxon>Magnoliopsida</taxon>
        <taxon>eudicotyledons</taxon>
        <taxon>Gunneridae</taxon>
        <taxon>Pentapetalae</taxon>
        <taxon>asterids</taxon>
        <taxon>lamiids</taxon>
        <taxon>Solanales</taxon>
        <taxon>Solanaceae</taxon>
        <taxon>Solanoideae</taxon>
        <taxon>Hyoscyameae</taxon>
        <taxon>Anisodus</taxon>
    </lineage>
</organism>
<dbReference type="PANTHER" id="PTHR46038">
    <property type="entry name" value="EXPRESSED PROTEIN-RELATED"/>
    <property type="match status" value="1"/>
</dbReference>
<feature type="domain" description="Nucleotide-diphospho-sugar transferase" evidence="1">
    <location>
        <begin position="234"/>
        <end position="434"/>
    </location>
</feature>
<dbReference type="Proteomes" id="UP001152561">
    <property type="component" value="Unassembled WGS sequence"/>
</dbReference>
<evidence type="ECO:0000313" key="2">
    <source>
        <dbReference type="EMBL" id="KAJ8552866.1"/>
    </source>
</evidence>
<evidence type="ECO:0000259" key="1">
    <source>
        <dbReference type="Pfam" id="PF03407"/>
    </source>
</evidence>
<sequence>MATNGPINTGFYMIRSNNKTIALFDKLYAKKDKFMKEQDVLQNLIREGEFRNLGLKVRRISAKMADLTAVIHDWNRFMSGNANEMSSSDLSSLPILTENVVPTNQHLELIDVSSDKNIPDVVLDHENLEGLLAPIDDITEVLPHVDVAEESVVVEPLDEAPVAEEVQEPAQEVVAEELQEIVYKDDLELVLAGASTENKTVIITVVNKAYVEGDKPMLDLFLDGFWHGKGTRELVNHLLIVAMDQTSYERCKFLHLHCYKLETDGVDFGGEKVFMSEDFIKMMWRRTLFLGDVLKRGYNFIFTDTDVLWLRNPFPNLYSNQSIDLQISTDKFNGSQWSEENPINTGFYMIKSNIKTITLLDAWYAGRHNATGWKEQDVLIKLMKDGMFKQLSLSVRFLDTLYFSGFCDDSKDVNVVATVHANCCRSISAKLADLTAVLHDWRRIKNAPANRTLTSGWTQHVNCWDSWKN</sequence>
<keyword evidence="3" id="KW-1185">Reference proteome</keyword>
<dbReference type="InterPro" id="IPR005069">
    <property type="entry name" value="Nucl-diP-sugar_transferase"/>
</dbReference>
<accession>A0A9Q1M9E3</accession>
<dbReference type="PANTHER" id="PTHR46038:SF29">
    <property type="entry name" value="NUCLEOTIDE-DIPHOSPHO-SUGAR TRANSFERASE DOMAIN-CONTAINING PROTEIN"/>
    <property type="match status" value="1"/>
</dbReference>
<protein>
    <recommendedName>
        <fullName evidence="1">Nucleotide-diphospho-sugar transferase domain-containing protein</fullName>
    </recommendedName>
</protein>
<dbReference type="AlphaFoldDB" id="A0A9Q1M9E3"/>
<dbReference type="OrthoDB" id="540503at2759"/>